<dbReference type="Proteomes" id="UP000053676">
    <property type="component" value="Unassembled WGS sequence"/>
</dbReference>
<sequence length="90" mass="10029">MYQDYPELVEFSGSFASPLHNAFRRSRRDGNTQISHPGTALREGPDLPPLPLEYEAEDEIYMSIDDPRVGTVDADGNVLVPVDDEGRILP</sequence>
<reference evidence="3" key="1">
    <citation type="journal article" date="2014" name="Nat. Genet.">
        <title>Genome of the human hookworm Necator americanus.</title>
        <authorList>
            <person name="Tang Y.T."/>
            <person name="Gao X."/>
            <person name="Rosa B.A."/>
            <person name="Abubucker S."/>
            <person name="Hallsworth-Pepin K."/>
            <person name="Martin J."/>
            <person name="Tyagi R."/>
            <person name="Heizer E."/>
            <person name="Zhang X."/>
            <person name="Bhonagiri-Palsikar V."/>
            <person name="Minx P."/>
            <person name="Warren W.C."/>
            <person name="Wang Q."/>
            <person name="Zhan B."/>
            <person name="Hotez P.J."/>
            <person name="Sternberg P.W."/>
            <person name="Dougall A."/>
            <person name="Gaze S.T."/>
            <person name="Mulvenna J."/>
            <person name="Sotillo J."/>
            <person name="Ranganathan S."/>
            <person name="Rabelo E.M."/>
            <person name="Wilson R.K."/>
            <person name="Felgner P.L."/>
            <person name="Bethony J."/>
            <person name="Hawdon J.M."/>
            <person name="Gasser R.B."/>
            <person name="Loukas A."/>
            <person name="Mitreva M."/>
        </authorList>
    </citation>
    <scope>NUCLEOTIDE SEQUENCE [LARGE SCALE GENOMIC DNA]</scope>
</reference>
<protein>
    <submittedName>
        <fullName evidence="2">Uncharacterized protein</fullName>
    </submittedName>
</protein>
<evidence type="ECO:0000313" key="2">
    <source>
        <dbReference type="EMBL" id="ETN82989.1"/>
    </source>
</evidence>
<dbReference type="AlphaFoldDB" id="W2TMU6"/>
<gene>
    <name evidence="2" type="ORF">NECAME_07643</name>
</gene>
<proteinExistence type="predicted"/>
<organism evidence="2 3">
    <name type="scientific">Necator americanus</name>
    <name type="common">Human hookworm</name>
    <dbReference type="NCBI Taxonomy" id="51031"/>
    <lineage>
        <taxon>Eukaryota</taxon>
        <taxon>Metazoa</taxon>
        <taxon>Ecdysozoa</taxon>
        <taxon>Nematoda</taxon>
        <taxon>Chromadorea</taxon>
        <taxon>Rhabditida</taxon>
        <taxon>Rhabditina</taxon>
        <taxon>Rhabditomorpha</taxon>
        <taxon>Strongyloidea</taxon>
        <taxon>Ancylostomatidae</taxon>
        <taxon>Bunostominae</taxon>
        <taxon>Necator</taxon>
    </lineage>
</organism>
<dbReference type="OrthoDB" id="5877415at2759"/>
<name>W2TMU6_NECAM</name>
<dbReference type="EMBL" id="KI658323">
    <property type="protein sequence ID" value="ETN82989.1"/>
    <property type="molecule type" value="Genomic_DNA"/>
</dbReference>
<dbReference type="KEGG" id="nai:NECAME_07643"/>
<accession>W2TMU6</accession>
<keyword evidence="3" id="KW-1185">Reference proteome</keyword>
<evidence type="ECO:0000256" key="1">
    <source>
        <dbReference type="SAM" id="MobiDB-lite"/>
    </source>
</evidence>
<evidence type="ECO:0000313" key="3">
    <source>
        <dbReference type="Proteomes" id="UP000053676"/>
    </source>
</evidence>
<feature type="region of interest" description="Disordered" evidence="1">
    <location>
        <begin position="25"/>
        <end position="48"/>
    </location>
</feature>
<feature type="non-terminal residue" evidence="2">
    <location>
        <position position="90"/>
    </location>
</feature>